<proteinExistence type="predicted"/>
<keyword evidence="1" id="KW-0175">Coiled coil</keyword>
<feature type="coiled-coil region" evidence="1">
    <location>
        <begin position="79"/>
        <end position="124"/>
    </location>
</feature>
<dbReference type="Proteomes" id="UP001139447">
    <property type="component" value="Unassembled WGS sequence"/>
</dbReference>
<dbReference type="EMBL" id="JALGBI010000004">
    <property type="protein sequence ID" value="MCJ0766194.1"/>
    <property type="molecule type" value="Genomic_DNA"/>
</dbReference>
<keyword evidence="3" id="KW-1185">Reference proteome</keyword>
<protein>
    <recommendedName>
        <fullName evidence="4">Lipoprotein</fullName>
    </recommendedName>
</protein>
<organism evidence="2 3">
    <name type="scientific">Variovorax terrae</name>
    <dbReference type="NCBI Taxonomy" id="2923278"/>
    <lineage>
        <taxon>Bacteria</taxon>
        <taxon>Pseudomonadati</taxon>
        <taxon>Pseudomonadota</taxon>
        <taxon>Betaproteobacteria</taxon>
        <taxon>Burkholderiales</taxon>
        <taxon>Comamonadaceae</taxon>
        <taxon>Variovorax</taxon>
    </lineage>
</organism>
<comment type="caution">
    <text evidence="2">The sequence shown here is derived from an EMBL/GenBank/DDBJ whole genome shotgun (WGS) entry which is preliminary data.</text>
</comment>
<name>A0A9X1W0A4_9BURK</name>
<evidence type="ECO:0000256" key="1">
    <source>
        <dbReference type="SAM" id="Coils"/>
    </source>
</evidence>
<dbReference type="AlphaFoldDB" id="A0A9X1W0A4"/>
<evidence type="ECO:0000313" key="3">
    <source>
        <dbReference type="Proteomes" id="UP001139447"/>
    </source>
</evidence>
<gene>
    <name evidence="2" type="ORF">MMF98_23550</name>
</gene>
<dbReference type="RefSeq" id="WP_243309791.1">
    <property type="nucleotide sequence ID" value="NZ_JALGBI010000004.1"/>
</dbReference>
<evidence type="ECO:0000313" key="2">
    <source>
        <dbReference type="EMBL" id="MCJ0766194.1"/>
    </source>
</evidence>
<evidence type="ECO:0008006" key="4">
    <source>
        <dbReference type="Google" id="ProtNLM"/>
    </source>
</evidence>
<dbReference type="PROSITE" id="PS51257">
    <property type="entry name" value="PROKAR_LIPOPROTEIN"/>
    <property type="match status" value="1"/>
</dbReference>
<accession>A0A9X1W0A4</accession>
<sequence>MKGFLRSVLAAAVAVGLAGCGASGKPSESDAKQQIKRGFENCDVISVGSFEKTNGVAQRDGSYTLYVKFTLKGSPIRKNQNLIKELAQRHEELKAFKADYNAQIMKMKNEYDALNKQRDDKQRASTEEVDVAYESRRTVELARAMEELFYKNQSTIYEYERYANFFAAESRGSFRDEYEANVWEVCKLPQVRSMFFMNLANKMFGQTEMFTKKAEAEFTATLNMIRTDNGWVLPEFIKR</sequence>
<reference evidence="2" key="1">
    <citation type="submission" date="2022-03" db="EMBL/GenBank/DDBJ databases">
        <authorList>
            <person name="Woo C.Y."/>
        </authorList>
    </citation>
    <scope>NUCLEOTIDE SEQUENCE</scope>
    <source>
        <strain evidence="2">CYS-02</strain>
    </source>
</reference>